<feature type="compositionally biased region" description="Basic and acidic residues" evidence="1">
    <location>
        <begin position="31"/>
        <end position="46"/>
    </location>
</feature>
<dbReference type="Proteomes" id="UP000009877">
    <property type="component" value="Unassembled WGS sequence"/>
</dbReference>
<organism evidence="2 3">
    <name type="scientific">Kocuria palustris PEL</name>
    <dbReference type="NCBI Taxonomy" id="1236550"/>
    <lineage>
        <taxon>Bacteria</taxon>
        <taxon>Bacillati</taxon>
        <taxon>Actinomycetota</taxon>
        <taxon>Actinomycetes</taxon>
        <taxon>Micrococcales</taxon>
        <taxon>Micrococcaceae</taxon>
        <taxon>Kocuria</taxon>
    </lineage>
</organism>
<accession>M2XXE8</accession>
<name>M2XXE8_9MICC</name>
<feature type="region of interest" description="Disordered" evidence="1">
    <location>
        <begin position="1"/>
        <end position="63"/>
    </location>
</feature>
<evidence type="ECO:0000256" key="1">
    <source>
        <dbReference type="SAM" id="MobiDB-lite"/>
    </source>
</evidence>
<dbReference type="AlphaFoldDB" id="M2XXE8"/>
<keyword evidence="3" id="KW-1185">Reference proteome</keyword>
<evidence type="ECO:0000313" key="2">
    <source>
        <dbReference type="EMBL" id="EME37483.1"/>
    </source>
</evidence>
<reference evidence="2 3" key="1">
    <citation type="journal article" date="2014" name="Genome Announc.">
        <title>Draft Genome Sequence of Kocuria palustris PEL.</title>
        <authorList>
            <person name="Sharma G."/>
            <person name="Khatri I."/>
            <person name="Subramanian S."/>
        </authorList>
    </citation>
    <scope>NUCLEOTIDE SEQUENCE [LARGE SCALE GENOMIC DNA]</scope>
    <source>
        <strain evidence="2 3">PEL</strain>
    </source>
</reference>
<comment type="caution">
    <text evidence="2">The sequence shown here is derived from an EMBL/GenBank/DDBJ whole genome shotgun (WGS) entry which is preliminary data.</text>
</comment>
<dbReference type="EMBL" id="ANHZ02000003">
    <property type="protein sequence ID" value="EME37483.1"/>
    <property type="molecule type" value="Genomic_DNA"/>
</dbReference>
<evidence type="ECO:0000313" key="3">
    <source>
        <dbReference type="Proteomes" id="UP000009877"/>
    </source>
</evidence>
<protein>
    <submittedName>
        <fullName evidence="2">Uncharacterized protein</fullName>
    </submittedName>
</protein>
<proteinExistence type="predicted"/>
<gene>
    <name evidence="2" type="ORF">C884_01534</name>
</gene>
<sequence length="76" mass="8912">MFATGETTPHCLPQDPSDRRPETAALRARRSPNEESPHVRKDERGFAQRWNGDLRSNTWGHPPRVRFRSDLRFSIR</sequence>